<evidence type="ECO:0000256" key="1">
    <source>
        <dbReference type="SAM" id="MobiDB-lite"/>
    </source>
</evidence>
<proteinExistence type="predicted"/>
<evidence type="ECO:0000313" key="3">
    <source>
        <dbReference type="Proteomes" id="UP001162541"/>
    </source>
</evidence>
<dbReference type="EMBL" id="AP019866">
    <property type="protein sequence ID" value="BBN00189.1"/>
    <property type="molecule type" value="Genomic_DNA"/>
</dbReference>
<sequence length="72" mass="7848">MIHNRVLEGALPKRSTTLASIALLTTGIDIEELTSAQTFSTDESDRSRLHPVGPRSSEPAAIGSYHYIRAHC</sequence>
<name>A0AAF6AUR8_MARPO</name>
<feature type="region of interest" description="Disordered" evidence="1">
    <location>
        <begin position="36"/>
        <end position="60"/>
    </location>
</feature>
<dbReference type="AlphaFoldDB" id="A0AAF6AUR8"/>
<gene>
    <name evidence="2" type="ORF">Mp_1g27110</name>
</gene>
<protein>
    <submittedName>
        <fullName evidence="2">Uncharacterized protein</fullName>
    </submittedName>
</protein>
<evidence type="ECO:0000313" key="2">
    <source>
        <dbReference type="EMBL" id="BBN00189.1"/>
    </source>
</evidence>
<accession>A0AAF6AUR8</accession>
<dbReference type="Proteomes" id="UP001162541">
    <property type="component" value="Chromosome 1"/>
</dbReference>
<organism evidence="2 3">
    <name type="scientific">Marchantia polymorpha subsp. ruderalis</name>
    <dbReference type="NCBI Taxonomy" id="1480154"/>
    <lineage>
        <taxon>Eukaryota</taxon>
        <taxon>Viridiplantae</taxon>
        <taxon>Streptophyta</taxon>
        <taxon>Embryophyta</taxon>
        <taxon>Marchantiophyta</taxon>
        <taxon>Marchantiopsida</taxon>
        <taxon>Marchantiidae</taxon>
        <taxon>Marchantiales</taxon>
        <taxon>Marchantiaceae</taxon>
        <taxon>Marchantia</taxon>
    </lineage>
</organism>
<reference evidence="3" key="1">
    <citation type="journal article" date="2020" name="Curr. Biol.">
        <title>Chromatin organization in early land plants reveals an ancestral association between H3K27me3, transposons, and constitutive heterochromatin.</title>
        <authorList>
            <person name="Montgomery S.A."/>
            <person name="Tanizawa Y."/>
            <person name="Galik B."/>
            <person name="Wang N."/>
            <person name="Ito T."/>
            <person name="Mochizuki T."/>
            <person name="Akimcheva S."/>
            <person name="Bowman J.L."/>
            <person name="Cognat V."/>
            <person name="Marechal-Drouard L."/>
            <person name="Ekker H."/>
            <person name="Hong S.F."/>
            <person name="Kohchi T."/>
            <person name="Lin S.S."/>
            <person name="Liu L.D."/>
            <person name="Nakamura Y."/>
            <person name="Valeeva L.R."/>
            <person name="Shakirov E.V."/>
            <person name="Shippen D.E."/>
            <person name="Wei W.L."/>
            <person name="Yagura M."/>
            <person name="Yamaoka S."/>
            <person name="Yamato K.T."/>
            <person name="Liu C."/>
            <person name="Berger F."/>
        </authorList>
    </citation>
    <scope>NUCLEOTIDE SEQUENCE [LARGE SCALE GENOMIC DNA]</scope>
    <source>
        <strain evidence="3">Tak-1</strain>
    </source>
</reference>